<dbReference type="AlphaFoldDB" id="A0AAV3XR57"/>
<dbReference type="InterPro" id="IPR007049">
    <property type="entry name" value="Carb-sel_porin_OprB"/>
</dbReference>
<reference evidence="3" key="1">
    <citation type="submission" date="2019-10" db="EMBL/GenBank/DDBJ databases">
        <title>Draft genome sequece of Microseira wollei NIES-4236.</title>
        <authorList>
            <person name="Yamaguchi H."/>
            <person name="Suzuki S."/>
            <person name="Kawachi M."/>
        </authorList>
    </citation>
    <scope>NUCLEOTIDE SEQUENCE</scope>
    <source>
        <strain evidence="3">NIES-4236</strain>
    </source>
</reference>
<sequence>MTKGFLAAFKLSPVIAGTIILMGSNALASLPISSLDDDPCCEEQGIDGEFKLICSPSSSMVYAQVTSVSQLSDVQSTDWAFQALQSLIERYGVITGYPDGMFRGNRAMTRYEFAAALNAALVRINELIAAGFKDRVSEEDLATLQRLRADFAPELATLTGRIDRLEVQIAQLEANQFSTTTKLTGFINFNLDGANAPGNVRIERIDPTDSSSVPRRGSGNRPIVTKVEDDPNITFSYLAGLFLTTSFTGRDTLATSLFAGNGDSSTNAYTSAGLFNTFGVPLLDLTPSTTPSDLVLAEVFYSFPVSNSLQLTVAPLFFWLRYFDTNAFTSAFGRGAGGFNTYGSTLIQNLGRSTGAVMLWRINEQFDFRVGYATNTDGANPTRGLFDSTRAVTAQLTYSPMRNINLRFLYDYSIIKPVDGQIKTKPIIGIADDGFGGALDDATANSFGFNFDWLVTSKFGIFGRYTYSTTNLNPVADGLPDGNLRAQSFQVGVAFPDLGKRGALATLTYVWPFDVLQGRKFLVSGGGDGGTQFDIEATYYYPVTNNIAIVPYFYITGNANNFDDNPLIYSGTVQVQFSF</sequence>
<dbReference type="GO" id="GO:0015288">
    <property type="term" value="F:porin activity"/>
    <property type="evidence" value="ECO:0007669"/>
    <property type="project" value="InterPro"/>
</dbReference>
<name>A0AAV3XR57_9CYAN</name>
<evidence type="ECO:0000256" key="1">
    <source>
        <dbReference type="RuleBase" id="RU363072"/>
    </source>
</evidence>
<organism evidence="3 4">
    <name type="scientific">Microseira wollei NIES-4236</name>
    <dbReference type="NCBI Taxonomy" id="2530354"/>
    <lineage>
        <taxon>Bacteria</taxon>
        <taxon>Bacillati</taxon>
        <taxon>Cyanobacteriota</taxon>
        <taxon>Cyanophyceae</taxon>
        <taxon>Oscillatoriophycideae</taxon>
        <taxon>Aerosakkonematales</taxon>
        <taxon>Aerosakkonemataceae</taxon>
        <taxon>Microseira</taxon>
    </lineage>
</organism>
<dbReference type="InterPro" id="IPR051465">
    <property type="entry name" value="Cell_Envelope_Struct_Comp"/>
</dbReference>
<evidence type="ECO:0000313" key="3">
    <source>
        <dbReference type="EMBL" id="GET42177.1"/>
    </source>
</evidence>
<dbReference type="Pfam" id="PF04966">
    <property type="entry name" value="OprB"/>
    <property type="match status" value="1"/>
</dbReference>
<proteinExistence type="inferred from homology"/>
<dbReference type="GO" id="GO:0008643">
    <property type="term" value="P:carbohydrate transport"/>
    <property type="evidence" value="ECO:0007669"/>
    <property type="project" value="InterPro"/>
</dbReference>
<dbReference type="PANTHER" id="PTHR43308">
    <property type="entry name" value="OUTER MEMBRANE PROTEIN ALPHA-RELATED"/>
    <property type="match status" value="1"/>
</dbReference>
<dbReference type="PANTHER" id="PTHR43308:SF1">
    <property type="entry name" value="OUTER MEMBRANE PROTEIN ALPHA"/>
    <property type="match status" value="1"/>
</dbReference>
<keyword evidence="4" id="KW-1185">Reference proteome</keyword>
<evidence type="ECO:0000259" key="2">
    <source>
        <dbReference type="PROSITE" id="PS51272"/>
    </source>
</evidence>
<dbReference type="NCBIfam" id="NF033921">
    <property type="entry name" value="por_somb"/>
    <property type="match status" value="1"/>
</dbReference>
<protein>
    <recommendedName>
        <fullName evidence="2">SLH domain-containing protein</fullName>
    </recommendedName>
</protein>
<dbReference type="PROSITE" id="PS51272">
    <property type="entry name" value="SLH"/>
    <property type="match status" value="1"/>
</dbReference>
<dbReference type="GO" id="GO:0016020">
    <property type="term" value="C:membrane"/>
    <property type="evidence" value="ECO:0007669"/>
    <property type="project" value="InterPro"/>
</dbReference>
<gene>
    <name evidence="3" type="ORF">MiSe_69910</name>
</gene>
<dbReference type="InterPro" id="IPR047684">
    <property type="entry name" value="Por_som-like"/>
</dbReference>
<dbReference type="InterPro" id="IPR001119">
    <property type="entry name" value="SLH_dom"/>
</dbReference>
<comment type="caution">
    <text evidence="3">The sequence shown here is derived from an EMBL/GenBank/DDBJ whole genome shotgun (WGS) entry which is preliminary data.</text>
</comment>
<evidence type="ECO:0000313" key="4">
    <source>
        <dbReference type="Proteomes" id="UP001050975"/>
    </source>
</evidence>
<dbReference type="RefSeq" id="WP_226589324.1">
    <property type="nucleotide sequence ID" value="NZ_BLAY01000151.1"/>
</dbReference>
<feature type="domain" description="SLH" evidence="2">
    <location>
        <begin position="67"/>
        <end position="131"/>
    </location>
</feature>
<comment type="similarity">
    <text evidence="1">Belongs to the OprB family.</text>
</comment>
<dbReference type="EMBL" id="BLAY01000151">
    <property type="protein sequence ID" value="GET42177.1"/>
    <property type="molecule type" value="Genomic_DNA"/>
</dbReference>
<dbReference type="Pfam" id="PF00395">
    <property type="entry name" value="SLH"/>
    <property type="match status" value="1"/>
</dbReference>
<dbReference type="Proteomes" id="UP001050975">
    <property type="component" value="Unassembled WGS sequence"/>
</dbReference>
<accession>A0AAV3XR57</accession>